<proteinExistence type="inferred from homology"/>
<dbReference type="GO" id="GO:0042147">
    <property type="term" value="P:retrograde transport, endosome to Golgi"/>
    <property type="evidence" value="ECO:0007669"/>
    <property type="project" value="TreeGrafter"/>
</dbReference>
<comment type="caution">
    <text evidence="11">The sequence shown here is derived from an EMBL/GenBank/DDBJ whole genome shotgun (WGS) entry which is preliminary data.</text>
</comment>
<dbReference type="Proteomes" id="UP001285354">
    <property type="component" value="Unassembled WGS sequence"/>
</dbReference>
<dbReference type="Pfam" id="PF21902">
    <property type="entry name" value="PTM1-like_N"/>
    <property type="match status" value="1"/>
</dbReference>
<dbReference type="PANTHER" id="PTHR21229">
    <property type="entry name" value="LUNG SEVEN TRANSMEMBRANE RECEPTOR"/>
    <property type="match status" value="1"/>
</dbReference>
<reference evidence="11" key="1">
    <citation type="submission" date="2023-06" db="EMBL/GenBank/DDBJ databases">
        <title>Draft genome of Marssonina rosae.</title>
        <authorList>
            <person name="Cheng Q."/>
        </authorList>
    </citation>
    <scope>NUCLEOTIDE SEQUENCE</scope>
    <source>
        <strain evidence="11">R4</strain>
    </source>
</reference>
<feature type="transmembrane region" description="Helical" evidence="8">
    <location>
        <begin position="221"/>
        <end position="247"/>
    </location>
</feature>
<evidence type="ECO:0000256" key="4">
    <source>
        <dbReference type="ARBA" id="ARBA00022729"/>
    </source>
</evidence>
<evidence type="ECO:0000256" key="8">
    <source>
        <dbReference type="SAM" id="Phobius"/>
    </source>
</evidence>
<dbReference type="GO" id="GO:0005829">
    <property type="term" value="C:cytosol"/>
    <property type="evidence" value="ECO:0007669"/>
    <property type="project" value="GOC"/>
</dbReference>
<sequence>MYSRDAWGGAVDPYILVKFIEDTAEDKSDPITSLVIFEWKDYDLIGVLPTADSITKEYVCDTQAIENKFCNANQTGEFIMADNATELSKNLLFTKAVHLKDPGLPINYPITKTGYYCVGTTAFSPADVQYSAVVEFRNAYGELPAAQIAKLSFYGGITIVYAVIGAFWAFLYAQHRRDILPVQNYITAIIMFLIVEMLMTWLFYALDYMNRKGSSIGSKVLMIVVAILNAGRNSFSFFLLLIVCMGYGVVKPNLGKTMIYVRYLAGAHFVFGLIYSIASLTVTPETAGPLVLFVILPLAGTLTAFYVWTLNSLNMTMKDLFERKQTQKFSMYRKLWWAILGSIIVIFGFFFFNSFTFASAGDPDFVPFHWKTRWFILDGWLNLVYLGDVVFIAYMWRPTANNKRFAMSDELAQDDEGFEIADFGADDDEDDDAENAGAHRGDRTQPGQEGPRYDPPSGVNTAKPIPRESLDGDTIFAVGEDGDRWSEGESDDEEQGKLVTKHPKDA</sequence>
<evidence type="ECO:0000313" key="11">
    <source>
        <dbReference type="EMBL" id="KAK2627270.1"/>
    </source>
</evidence>
<feature type="compositionally biased region" description="Acidic residues" evidence="7">
    <location>
        <begin position="422"/>
        <end position="434"/>
    </location>
</feature>
<dbReference type="InterPro" id="IPR009637">
    <property type="entry name" value="GPR107/GPR108-like"/>
</dbReference>
<dbReference type="Pfam" id="PF06814">
    <property type="entry name" value="GOST_TM"/>
    <property type="match status" value="1"/>
</dbReference>
<organism evidence="11 12">
    <name type="scientific">Diplocarpon rosae</name>
    <dbReference type="NCBI Taxonomy" id="946125"/>
    <lineage>
        <taxon>Eukaryota</taxon>
        <taxon>Fungi</taxon>
        <taxon>Dikarya</taxon>
        <taxon>Ascomycota</taxon>
        <taxon>Pezizomycotina</taxon>
        <taxon>Leotiomycetes</taxon>
        <taxon>Helotiales</taxon>
        <taxon>Drepanopezizaceae</taxon>
        <taxon>Diplocarpon</taxon>
    </lineage>
</organism>
<evidence type="ECO:0000256" key="6">
    <source>
        <dbReference type="ARBA" id="ARBA00023136"/>
    </source>
</evidence>
<evidence type="ECO:0000256" key="7">
    <source>
        <dbReference type="SAM" id="MobiDB-lite"/>
    </source>
</evidence>
<dbReference type="InterPro" id="IPR053937">
    <property type="entry name" value="GOST_TM"/>
</dbReference>
<feature type="region of interest" description="Disordered" evidence="7">
    <location>
        <begin position="422"/>
        <end position="506"/>
    </location>
</feature>
<feature type="transmembrane region" description="Helical" evidence="8">
    <location>
        <begin position="335"/>
        <end position="355"/>
    </location>
</feature>
<dbReference type="PANTHER" id="PTHR21229:SF1">
    <property type="entry name" value="GH17801P"/>
    <property type="match status" value="1"/>
</dbReference>
<evidence type="ECO:0008006" key="13">
    <source>
        <dbReference type="Google" id="ProtNLM"/>
    </source>
</evidence>
<dbReference type="GO" id="GO:0005794">
    <property type="term" value="C:Golgi apparatus"/>
    <property type="evidence" value="ECO:0007669"/>
    <property type="project" value="TreeGrafter"/>
</dbReference>
<feature type="transmembrane region" description="Helical" evidence="8">
    <location>
        <begin position="290"/>
        <end position="314"/>
    </location>
</feature>
<evidence type="ECO:0000256" key="2">
    <source>
        <dbReference type="ARBA" id="ARBA00007883"/>
    </source>
</evidence>
<evidence type="ECO:0000256" key="1">
    <source>
        <dbReference type="ARBA" id="ARBA00004141"/>
    </source>
</evidence>
<feature type="transmembrane region" description="Helical" evidence="8">
    <location>
        <begin position="259"/>
        <end position="278"/>
    </location>
</feature>
<dbReference type="GO" id="GO:0016020">
    <property type="term" value="C:membrane"/>
    <property type="evidence" value="ECO:0007669"/>
    <property type="project" value="UniProtKB-SubCell"/>
</dbReference>
<comment type="subcellular location">
    <subcellularLocation>
        <location evidence="1">Membrane</location>
        <topology evidence="1">Multi-pass membrane protein</topology>
    </subcellularLocation>
</comment>
<gene>
    <name evidence="11" type="ORF">QTJ16_003236</name>
</gene>
<keyword evidence="4" id="KW-0732">Signal</keyword>
<feature type="transmembrane region" description="Helical" evidence="8">
    <location>
        <begin position="375"/>
        <end position="396"/>
    </location>
</feature>
<evidence type="ECO:0000313" key="12">
    <source>
        <dbReference type="Proteomes" id="UP001285354"/>
    </source>
</evidence>
<dbReference type="InterPro" id="IPR053938">
    <property type="entry name" value="PTM1-like_N"/>
</dbReference>
<dbReference type="AlphaFoldDB" id="A0AAD9WDD3"/>
<keyword evidence="5 8" id="KW-1133">Transmembrane helix</keyword>
<comment type="similarity">
    <text evidence="2">Belongs to the LU7TM family.</text>
</comment>
<dbReference type="EMBL" id="JAUBYV010000004">
    <property type="protein sequence ID" value="KAK2627270.1"/>
    <property type="molecule type" value="Genomic_DNA"/>
</dbReference>
<accession>A0AAD9WDD3</accession>
<evidence type="ECO:0000256" key="3">
    <source>
        <dbReference type="ARBA" id="ARBA00022692"/>
    </source>
</evidence>
<feature type="transmembrane region" description="Helical" evidence="8">
    <location>
        <begin position="185"/>
        <end position="206"/>
    </location>
</feature>
<feature type="transmembrane region" description="Helical" evidence="8">
    <location>
        <begin position="153"/>
        <end position="173"/>
    </location>
</feature>
<evidence type="ECO:0000256" key="5">
    <source>
        <dbReference type="ARBA" id="ARBA00022989"/>
    </source>
</evidence>
<keyword evidence="3 8" id="KW-0812">Transmembrane</keyword>
<feature type="domain" description="PTM1-like N-terminal" evidence="10">
    <location>
        <begin position="1"/>
        <end position="138"/>
    </location>
</feature>
<evidence type="ECO:0000259" key="9">
    <source>
        <dbReference type="Pfam" id="PF06814"/>
    </source>
</evidence>
<keyword evidence="6 8" id="KW-0472">Membrane</keyword>
<keyword evidence="12" id="KW-1185">Reference proteome</keyword>
<evidence type="ECO:0000259" key="10">
    <source>
        <dbReference type="Pfam" id="PF21902"/>
    </source>
</evidence>
<protein>
    <recommendedName>
        <fullName evidence="13">Integral membrane protein</fullName>
    </recommendedName>
</protein>
<feature type="domain" description="GOST seven transmembrane" evidence="9">
    <location>
        <begin position="150"/>
        <end position="403"/>
    </location>
</feature>
<name>A0AAD9WDD3_9HELO</name>